<evidence type="ECO:0000256" key="5">
    <source>
        <dbReference type="ARBA" id="ARBA00023163"/>
    </source>
</evidence>
<evidence type="ECO:0000256" key="2">
    <source>
        <dbReference type="ARBA" id="ARBA00023012"/>
    </source>
</evidence>
<dbReference type="InterPro" id="IPR036388">
    <property type="entry name" value="WH-like_DNA-bd_sf"/>
</dbReference>
<proteinExistence type="inferred from homology"/>
<keyword evidence="2" id="KW-0902">Two-component regulatory system</keyword>
<comment type="caution">
    <text evidence="8">The sequence shown here is derived from an EMBL/GenBank/DDBJ whole genome shotgun (WGS) entry which is preliminary data.</text>
</comment>
<dbReference type="Gene3D" id="1.10.10.10">
    <property type="entry name" value="Winged helix-like DNA-binding domain superfamily/Winged helix DNA-binding domain"/>
    <property type="match status" value="1"/>
</dbReference>
<evidence type="ECO:0000256" key="1">
    <source>
        <dbReference type="ARBA" id="ARBA00005820"/>
    </source>
</evidence>
<keyword evidence="4" id="KW-0238">DNA-binding</keyword>
<dbReference type="GO" id="GO:0006355">
    <property type="term" value="P:regulation of DNA-templated transcription"/>
    <property type="evidence" value="ECO:0007669"/>
    <property type="project" value="InterPro"/>
</dbReference>
<accession>A0A369BGK9</accession>
<dbReference type="InterPro" id="IPR001789">
    <property type="entry name" value="Sig_transdc_resp-reg_receiver"/>
</dbReference>
<comment type="similarity">
    <text evidence="1">Belongs to the AfsR/DnrI/RedD regulatory family.</text>
</comment>
<dbReference type="EMBL" id="QPJW01000003">
    <property type="protein sequence ID" value="RCX20682.1"/>
    <property type="molecule type" value="Genomic_DNA"/>
</dbReference>
<evidence type="ECO:0000313" key="8">
    <source>
        <dbReference type="EMBL" id="RCX20682.1"/>
    </source>
</evidence>
<name>A0A369BGK9_9BACL</name>
<gene>
    <name evidence="8" type="ORF">DFP94_103414</name>
</gene>
<dbReference type="Pfam" id="PF00072">
    <property type="entry name" value="Response_reg"/>
    <property type="match status" value="1"/>
</dbReference>
<dbReference type="RefSeq" id="WP_245954753.1">
    <property type="nucleotide sequence ID" value="NZ_QPJW01000003.1"/>
</dbReference>
<organism evidence="8 9">
    <name type="scientific">Fontibacillus phaseoli</name>
    <dbReference type="NCBI Taxonomy" id="1416533"/>
    <lineage>
        <taxon>Bacteria</taxon>
        <taxon>Bacillati</taxon>
        <taxon>Bacillota</taxon>
        <taxon>Bacilli</taxon>
        <taxon>Bacillales</taxon>
        <taxon>Paenibacillaceae</taxon>
        <taxon>Fontibacillus</taxon>
    </lineage>
</organism>
<feature type="modified residue" description="4-aspartylphosphate" evidence="6">
    <location>
        <position position="56"/>
    </location>
</feature>
<dbReference type="InterPro" id="IPR011990">
    <property type="entry name" value="TPR-like_helical_dom_sf"/>
</dbReference>
<dbReference type="SMART" id="SM01043">
    <property type="entry name" value="BTAD"/>
    <property type="match status" value="1"/>
</dbReference>
<dbReference type="Gene3D" id="1.25.40.10">
    <property type="entry name" value="Tetratricopeptide repeat domain"/>
    <property type="match status" value="1"/>
</dbReference>
<evidence type="ECO:0000256" key="6">
    <source>
        <dbReference type="PROSITE-ProRule" id="PRU00169"/>
    </source>
</evidence>
<evidence type="ECO:0000256" key="3">
    <source>
        <dbReference type="ARBA" id="ARBA00023015"/>
    </source>
</evidence>
<dbReference type="GO" id="GO:0000160">
    <property type="term" value="P:phosphorelay signal transduction system"/>
    <property type="evidence" value="ECO:0007669"/>
    <property type="project" value="UniProtKB-KW"/>
</dbReference>
<dbReference type="AlphaFoldDB" id="A0A369BGK9"/>
<dbReference type="InterPro" id="IPR051677">
    <property type="entry name" value="AfsR-DnrI-RedD_regulator"/>
</dbReference>
<keyword evidence="3" id="KW-0805">Transcription regulation</keyword>
<keyword evidence="5" id="KW-0804">Transcription</keyword>
<dbReference type="SMART" id="SM00862">
    <property type="entry name" value="Trans_reg_C"/>
    <property type="match status" value="1"/>
</dbReference>
<sequence length="378" mass="43903">MTGLKAILIDDENPALMQLERLIEADGRVRVAGKYTQAQSAMEHLEAEKAEVIFLDIEMPEMNGLEAAERLRMIDPDVLIVYVTAYNHYAVEAFERNALDYLLKPVEPERLAKTVNRLEAQLLLQKSAVQEKDSKEPMILCFKQLSWNENQGAGGEIKWRTQKAQEMFAFLVHHRNKRVTKEIILRTLWPELPVDKAVTQLHTSVYQVRKILKSRGSGIRVDYAYDSYRLVMGNVQTDVDLFQQVAGRQEVVTLREWESLDRALSLYRGDYLEEHDYFWAKPLAEELRLKFIKASLLSVEYERKTGKELRAIQRMEALILLEPFSEELCRMLIALYASSGNYASLVRYYEAFVLFLREELDTSPEDQTAQLYKNLMSY</sequence>
<protein>
    <submittedName>
        <fullName evidence="8">Response regulator receiver and SARP domain protein</fullName>
    </submittedName>
</protein>
<dbReference type="SUPFAM" id="SSF52172">
    <property type="entry name" value="CheY-like"/>
    <property type="match status" value="1"/>
</dbReference>
<feature type="domain" description="Response regulatory" evidence="7">
    <location>
        <begin position="5"/>
        <end position="119"/>
    </location>
</feature>
<keyword evidence="6" id="KW-0597">Phosphoprotein</keyword>
<dbReference type="PANTHER" id="PTHR35807">
    <property type="entry name" value="TRANSCRIPTIONAL REGULATOR REDD-RELATED"/>
    <property type="match status" value="1"/>
</dbReference>
<dbReference type="Pfam" id="PF03704">
    <property type="entry name" value="BTAD"/>
    <property type="match status" value="1"/>
</dbReference>
<dbReference type="InterPro" id="IPR016032">
    <property type="entry name" value="Sig_transdc_resp-reg_C-effctor"/>
</dbReference>
<dbReference type="SUPFAM" id="SSF48452">
    <property type="entry name" value="TPR-like"/>
    <property type="match status" value="1"/>
</dbReference>
<dbReference type="InterPro" id="IPR011006">
    <property type="entry name" value="CheY-like_superfamily"/>
</dbReference>
<dbReference type="InterPro" id="IPR001867">
    <property type="entry name" value="OmpR/PhoB-type_DNA-bd"/>
</dbReference>
<keyword evidence="9" id="KW-1185">Reference proteome</keyword>
<evidence type="ECO:0000313" key="9">
    <source>
        <dbReference type="Proteomes" id="UP000253090"/>
    </source>
</evidence>
<evidence type="ECO:0000259" key="7">
    <source>
        <dbReference type="PROSITE" id="PS50110"/>
    </source>
</evidence>
<dbReference type="GO" id="GO:0003677">
    <property type="term" value="F:DNA binding"/>
    <property type="evidence" value="ECO:0007669"/>
    <property type="project" value="UniProtKB-KW"/>
</dbReference>
<dbReference type="SMART" id="SM00448">
    <property type="entry name" value="REC"/>
    <property type="match status" value="1"/>
</dbReference>
<dbReference type="Proteomes" id="UP000253090">
    <property type="component" value="Unassembled WGS sequence"/>
</dbReference>
<dbReference type="SUPFAM" id="SSF46894">
    <property type="entry name" value="C-terminal effector domain of the bipartite response regulators"/>
    <property type="match status" value="1"/>
</dbReference>
<dbReference type="Gene3D" id="3.40.50.2300">
    <property type="match status" value="1"/>
</dbReference>
<dbReference type="PROSITE" id="PS50110">
    <property type="entry name" value="RESPONSE_REGULATORY"/>
    <property type="match status" value="1"/>
</dbReference>
<evidence type="ECO:0000256" key="4">
    <source>
        <dbReference type="ARBA" id="ARBA00023125"/>
    </source>
</evidence>
<dbReference type="InterPro" id="IPR005158">
    <property type="entry name" value="BTAD"/>
</dbReference>
<reference evidence="8 9" key="1">
    <citation type="submission" date="2018-07" db="EMBL/GenBank/DDBJ databases">
        <title>Genomic Encyclopedia of Type Strains, Phase III (KMG-III): the genomes of soil and plant-associated and newly described type strains.</title>
        <authorList>
            <person name="Whitman W."/>
        </authorList>
    </citation>
    <scope>NUCLEOTIDE SEQUENCE [LARGE SCALE GENOMIC DNA]</scope>
    <source>
        <strain evidence="8 9">CECT 8333</strain>
    </source>
</reference>